<dbReference type="AlphaFoldDB" id="A0A9Q5MXS8"/>
<dbReference type="PANTHER" id="PTHR15837">
    <property type="entry name" value="RAN GUANINE NUCLEOTIDE RELEASE FACTOR"/>
    <property type="match status" value="1"/>
</dbReference>
<dbReference type="Pfam" id="PF04603">
    <property type="entry name" value="Mog1"/>
    <property type="match status" value="1"/>
</dbReference>
<dbReference type="GO" id="GO:0006606">
    <property type="term" value="P:protein import into nucleus"/>
    <property type="evidence" value="ECO:0007669"/>
    <property type="project" value="TreeGrafter"/>
</dbReference>
<dbReference type="GO" id="GO:0005085">
    <property type="term" value="F:guanyl-nucleotide exchange factor activity"/>
    <property type="evidence" value="ECO:0007669"/>
    <property type="project" value="TreeGrafter"/>
</dbReference>
<dbReference type="Gene3D" id="3.40.1000.10">
    <property type="entry name" value="Mog1/PsbP, alpha/beta/alpha sandwich"/>
    <property type="match status" value="1"/>
</dbReference>
<evidence type="ECO:0000256" key="2">
    <source>
        <dbReference type="ARBA" id="ARBA00022448"/>
    </source>
</evidence>
<dbReference type="OrthoDB" id="10255285at2759"/>
<organism evidence="4 5">
    <name type="scientific">Sanghuangporus baumii</name>
    <name type="common">Phellinus baumii</name>
    <dbReference type="NCBI Taxonomy" id="108892"/>
    <lineage>
        <taxon>Eukaryota</taxon>
        <taxon>Fungi</taxon>
        <taxon>Dikarya</taxon>
        <taxon>Basidiomycota</taxon>
        <taxon>Agaricomycotina</taxon>
        <taxon>Agaricomycetes</taxon>
        <taxon>Hymenochaetales</taxon>
        <taxon>Hymenochaetaceae</taxon>
        <taxon>Sanghuangporus</taxon>
    </lineage>
</organism>
<dbReference type="InterPro" id="IPR016123">
    <property type="entry name" value="Mog1/PsbP_a/b/a-sand"/>
</dbReference>
<dbReference type="Proteomes" id="UP000757232">
    <property type="component" value="Unassembled WGS sequence"/>
</dbReference>
<reference evidence="4" key="1">
    <citation type="submission" date="2016-06" db="EMBL/GenBank/DDBJ databases">
        <title>Draft Genome sequence of the fungus Inonotus baumii.</title>
        <authorList>
            <person name="Zhu H."/>
            <person name="Lin W."/>
        </authorList>
    </citation>
    <scope>NUCLEOTIDE SEQUENCE</scope>
    <source>
        <strain evidence="4">821</strain>
    </source>
</reference>
<sequence>MSVKRQLFGGAITAELPTSLVDASTVRQVPDTQEVFFSPTSDVSYIVEILQRVGPDDPQDAAKLSISPQARRGFALIIHRFHFDSLAHDNDAQASEVLSVVVPDETSPSATGTPSPILLDGSQRVAKFNRVTPDDIRILLAIYRFKSKGIDLVLSANLPVAKETGGGLNEADFNVAKEAFLTAAQTLKIIDFGLFA</sequence>
<gene>
    <name evidence="4" type="ORF">A7U60_g8780</name>
</gene>
<evidence type="ECO:0000313" key="5">
    <source>
        <dbReference type="Proteomes" id="UP000757232"/>
    </source>
</evidence>
<keyword evidence="5" id="KW-1185">Reference proteome</keyword>
<keyword evidence="3" id="KW-0653">Protein transport</keyword>
<dbReference type="GO" id="GO:0005634">
    <property type="term" value="C:nucleus"/>
    <property type="evidence" value="ECO:0007669"/>
    <property type="project" value="TreeGrafter"/>
</dbReference>
<dbReference type="GO" id="GO:0031267">
    <property type="term" value="F:small GTPase binding"/>
    <property type="evidence" value="ECO:0007669"/>
    <property type="project" value="TreeGrafter"/>
</dbReference>
<comment type="similarity">
    <text evidence="1">Belongs to the MOG1 family.</text>
</comment>
<name>A0A9Q5MXS8_SANBA</name>
<dbReference type="SUPFAM" id="SSF55724">
    <property type="entry name" value="Mog1p/PsbP-like"/>
    <property type="match status" value="1"/>
</dbReference>
<dbReference type="PANTHER" id="PTHR15837:SF0">
    <property type="entry name" value="RAN GUANINE NUCLEOTIDE RELEASE FACTOR"/>
    <property type="match status" value="1"/>
</dbReference>
<keyword evidence="2" id="KW-0813">Transport</keyword>
<evidence type="ECO:0000313" key="4">
    <source>
        <dbReference type="EMBL" id="OCB84107.1"/>
    </source>
</evidence>
<dbReference type="EMBL" id="LNZH02000216">
    <property type="protein sequence ID" value="OCB84107.1"/>
    <property type="molecule type" value="Genomic_DNA"/>
</dbReference>
<comment type="caution">
    <text evidence="4">The sequence shown here is derived from an EMBL/GenBank/DDBJ whole genome shotgun (WGS) entry which is preliminary data.</text>
</comment>
<proteinExistence type="inferred from homology"/>
<dbReference type="InterPro" id="IPR007681">
    <property type="entry name" value="Mog1"/>
</dbReference>
<protein>
    <submittedName>
        <fullName evidence="4">Mog1p/PsbP-like protein</fullName>
    </submittedName>
</protein>
<evidence type="ECO:0000256" key="1">
    <source>
        <dbReference type="ARBA" id="ARBA00010307"/>
    </source>
</evidence>
<accession>A0A9Q5MXS8</accession>
<evidence type="ECO:0000256" key="3">
    <source>
        <dbReference type="ARBA" id="ARBA00022927"/>
    </source>
</evidence>